<dbReference type="SUPFAM" id="SSF53271">
    <property type="entry name" value="PRTase-like"/>
    <property type="match status" value="1"/>
</dbReference>
<dbReference type="OrthoDB" id="307631at2"/>
<dbReference type="EMBL" id="RFFG01000082">
    <property type="protein sequence ID" value="RMI38609.1"/>
    <property type="molecule type" value="Genomic_DNA"/>
</dbReference>
<feature type="domain" description="Phosphoribosyltransferase" evidence="3">
    <location>
        <begin position="16"/>
        <end position="161"/>
    </location>
</feature>
<dbReference type="InterPro" id="IPR000836">
    <property type="entry name" value="PRTase_dom"/>
</dbReference>
<keyword evidence="1 4" id="KW-0328">Glycosyltransferase</keyword>
<protein>
    <submittedName>
        <fullName evidence="4">Purine phosphoribosyltransferase</fullName>
    </submittedName>
</protein>
<dbReference type="Pfam" id="PF00156">
    <property type="entry name" value="Pribosyltran"/>
    <property type="match status" value="1"/>
</dbReference>
<keyword evidence="5" id="KW-1185">Reference proteome</keyword>
<reference evidence="4 5" key="1">
    <citation type="submission" date="2018-10" db="EMBL/GenBank/DDBJ databases">
        <title>Isolation from soil.</title>
        <authorList>
            <person name="Hu J."/>
        </authorList>
    </citation>
    <scope>NUCLEOTIDE SEQUENCE [LARGE SCALE GENOMIC DNA]</scope>
    <source>
        <strain evidence="4 5">NEAU-Ht49</strain>
    </source>
</reference>
<gene>
    <name evidence="4" type="ORF">EBO15_32255</name>
</gene>
<evidence type="ECO:0000313" key="4">
    <source>
        <dbReference type="EMBL" id="RMI38609.1"/>
    </source>
</evidence>
<evidence type="ECO:0000256" key="2">
    <source>
        <dbReference type="ARBA" id="ARBA00022679"/>
    </source>
</evidence>
<comment type="caution">
    <text evidence="4">The sequence shown here is derived from an EMBL/GenBank/DDBJ whole genome shotgun (WGS) entry which is preliminary data.</text>
</comment>
<organism evidence="4 5">
    <name type="scientific">Actinomadura harenae</name>
    <dbReference type="NCBI Taxonomy" id="2483351"/>
    <lineage>
        <taxon>Bacteria</taxon>
        <taxon>Bacillati</taxon>
        <taxon>Actinomycetota</taxon>
        <taxon>Actinomycetes</taxon>
        <taxon>Streptosporangiales</taxon>
        <taxon>Thermomonosporaceae</taxon>
        <taxon>Actinomadura</taxon>
    </lineage>
</organism>
<evidence type="ECO:0000313" key="5">
    <source>
        <dbReference type="Proteomes" id="UP000282674"/>
    </source>
</evidence>
<dbReference type="Gene3D" id="3.40.50.2020">
    <property type="match status" value="1"/>
</dbReference>
<dbReference type="GO" id="GO:0016757">
    <property type="term" value="F:glycosyltransferase activity"/>
    <property type="evidence" value="ECO:0007669"/>
    <property type="project" value="UniProtKB-KW"/>
</dbReference>
<dbReference type="AlphaFoldDB" id="A0A3M2LMD8"/>
<sequence length="167" mass="17893">MNVAGEVRTVHQLTWGDIQQHVASVTAAITRDGSPEAIVAIARGGLIPAVLLAHRFGCRDLRTLNFTHTTTDAVHADKTTSPVLTGVLAVDGLAGRDVLLVDDIAGSGDTLAAARHLLSHTAAARRLRTVVLVVNTANWTRHQQAPTYVGHRVEGWVTFPWEQPTST</sequence>
<keyword evidence="2 4" id="KW-0808">Transferase</keyword>
<dbReference type="PANTHER" id="PTHR43363">
    <property type="entry name" value="HYPOXANTHINE PHOSPHORIBOSYLTRANSFERASE"/>
    <property type="match status" value="1"/>
</dbReference>
<evidence type="ECO:0000259" key="3">
    <source>
        <dbReference type="Pfam" id="PF00156"/>
    </source>
</evidence>
<dbReference type="Proteomes" id="UP000282674">
    <property type="component" value="Unassembled WGS sequence"/>
</dbReference>
<accession>A0A3M2LMD8</accession>
<evidence type="ECO:0000256" key="1">
    <source>
        <dbReference type="ARBA" id="ARBA00022676"/>
    </source>
</evidence>
<dbReference type="InterPro" id="IPR029057">
    <property type="entry name" value="PRTase-like"/>
</dbReference>
<dbReference type="PANTHER" id="PTHR43363:SF1">
    <property type="entry name" value="HYPOXANTHINE-GUANINE PHOSPHORIBOSYLTRANSFERASE"/>
    <property type="match status" value="1"/>
</dbReference>
<proteinExistence type="predicted"/>
<name>A0A3M2LMD8_9ACTN</name>
<dbReference type="CDD" id="cd06223">
    <property type="entry name" value="PRTases_typeI"/>
    <property type="match status" value="1"/>
</dbReference>